<reference evidence="2" key="1">
    <citation type="journal article" date="2020" name="bioRxiv">
        <title>Chromosome-level reference genome of the European wasp spider Argiope bruennichi: a resource for studies on range expansion and evolutionary adaptation.</title>
        <authorList>
            <person name="Sheffer M.M."/>
            <person name="Hoppe A."/>
            <person name="Krehenwinkel H."/>
            <person name="Uhl G."/>
            <person name="Kuss A.W."/>
            <person name="Jensen L."/>
            <person name="Jensen C."/>
            <person name="Gillespie R.G."/>
            <person name="Hoff K.J."/>
            <person name="Prost S."/>
        </authorList>
    </citation>
    <scope>NUCLEOTIDE SEQUENCE</scope>
</reference>
<sequence length="1206" mass="138598">MENNFEENSLSSLLTAVNDAKSTVDNLKIRRIVGKPKIELRDPYACSAILDFCMVSAAFQYYKENEKNISLDISNLSNSMWDKSYALIKDIDCIHQHSTNTNEDNSVLKCSHGEGYFPEELDYEPSDTGETETKESDNEFYIDNTLKEEETKSFSNYCPTHASSENSTFQKKDKDVDSPKKQTEICPHTDFVSFFQNNFDPLSSKSKFQNNYERGFEYDDEDDSESDSEHSFKRNSSRNIKVNNQKSLQQPIINSTVFKDNHLNNINEVMLYISEQCISGNINEAITVANKYIAISVESMQLEIFKELFINVIDFIKNSIHLIDDAWISRNFGKIMNIFHRSKLFNSDLCSLIVSECFNCDCTVKTGKKFFSFVQKIKVPVNSNAVSSYVGIMIFSEISSLELISFMEYVKCVCNLPCPKTVLTEVLERFSKQEENNLLVGFFRLCKFLCSVSSLEVDINSLQNFIKFCIKNDWWIQIANFFQAWYKDGNLIACLNQSFLFHSEDVGMFYEKLAKEVYRHGDVPLQLVGILGQMGVSMMLEVFSRKQYQSAFEVLFILHKHNINYMGLQLCLYNAPSFLKSFPKFSDIFVFPFTVAFAALDICLHLKRFQDAYCIFKSFSLNLPDYMEDTLKLEVRHKRFGYLLNLAQELYSKDHFKLGLQALCDICVAVKEIQVIYNKYLIYIINGCQFHTALELFEHSDGVMKELFVIQPQVLRGLFVTFAENGRIDEAYKFFSLGCARKIYNIEQIEQSAWCLTIMSSWTFLEVEFVTWTFIKNVSLAWNGKYKTGLGMQLSSKILFKESEEDCLEIKCLKKSHNIGSTKEITCKVLHSLDSNIKWVEVENPVGLKLVPSTINNFWMNTSPNFFCWKNSKENLLEDIKPNIEFKIQLSEENVDSKYSTHSDSMKTLDTVSSQLTPEYSVPDSSYQFFPDKVSHQSLSHPKNSPHMTPEETILDITHHQLMVLKGTEQEQIISSSNQLSPDTHSSKTTCWTPDGKISKIAPKKNSTDVCFEDNNQLISKKRVCNKIKVFKNLRQLKSKNGVSKTVQLKNKFKKIHSKKCNKNNSKKLAILPQKAEKSLSKSEYLCPESSKQACSSESWKAENFRITLNNSAQDGKSRMVNHVSEVKLAEPKRKQKFQVNVPEAVFQKIVLFLQSKVLLKCKDLQPEQQQEKVNHLANLFIQSNVVGVLDKKTMKLLSGFAESSI</sequence>
<accession>A0A8T0EQ01</accession>
<evidence type="ECO:0000313" key="2">
    <source>
        <dbReference type="EMBL" id="KAF8777558.1"/>
    </source>
</evidence>
<comment type="caution">
    <text evidence="2">The sequence shown here is derived from an EMBL/GenBank/DDBJ whole genome shotgun (WGS) entry which is preliminary data.</text>
</comment>
<evidence type="ECO:0000256" key="1">
    <source>
        <dbReference type="SAM" id="MobiDB-lite"/>
    </source>
</evidence>
<reference evidence="2" key="2">
    <citation type="submission" date="2020-06" db="EMBL/GenBank/DDBJ databases">
        <authorList>
            <person name="Sheffer M."/>
        </authorList>
    </citation>
    <scope>NUCLEOTIDE SEQUENCE</scope>
</reference>
<dbReference type="AlphaFoldDB" id="A0A8T0EQ01"/>
<organism evidence="2 3">
    <name type="scientific">Argiope bruennichi</name>
    <name type="common">Wasp spider</name>
    <name type="synonym">Aranea bruennichi</name>
    <dbReference type="NCBI Taxonomy" id="94029"/>
    <lineage>
        <taxon>Eukaryota</taxon>
        <taxon>Metazoa</taxon>
        <taxon>Ecdysozoa</taxon>
        <taxon>Arthropoda</taxon>
        <taxon>Chelicerata</taxon>
        <taxon>Arachnida</taxon>
        <taxon>Araneae</taxon>
        <taxon>Araneomorphae</taxon>
        <taxon>Entelegynae</taxon>
        <taxon>Araneoidea</taxon>
        <taxon>Araneidae</taxon>
        <taxon>Argiope</taxon>
    </lineage>
</organism>
<proteinExistence type="predicted"/>
<name>A0A8T0EQ01_ARGBR</name>
<dbReference type="Proteomes" id="UP000807504">
    <property type="component" value="Unassembled WGS sequence"/>
</dbReference>
<keyword evidence="3" id="KW-1185">Reference proteome</keyword>
<gene>
    <name evidence="2" type="ORF">HNY73_014404</name>
</gene>
<protein>
    <submittedName>
        <fullName evidence="2">Uncharacterized protein</fullName>
    </submittedName>
</protein>
<feature type="region of interest" description="Disordered" evidence="1">
    <location>
        <begin position="156"/>
        <end position="182"/>
    </location>
</feature>
<feature type="compositionally biased region" description="Polar residues" evidence="1">
    <location>
        <begin position="156"/>
        <end position="169"/>
    </location>
</feature>
<dbReference type="EMBL" id="JABXBU010002072">
    <property type="protein sequence ID" value="KAF8777558.1"/>
    <property type="molecule type" value="Genomic_DNA"/>
</dbReference>
<feature type="region of interest" description="Disordered" evidence="1">
    <location>
        <begin position="217"/>
        <end position="240"/>
    </location>
</feature>
<feature type="compositionally biased region" description="Basic and acidic residues" evidence="1">
    <location>
        <begin position="170"/>
        <end position="182"/>
    </location>
</feature>
<evidence type="ECO:0000313" key="3">
    <source>
        <dbReference type="Proteomes" id="UP000807504"/>
    </source>
</evidence>